<feature type="compositionally biased region" description="Basic and acidic residues" evidence="2">
    <location>
        <begin position="189"/>
        <end position="208"/>
    </location>
</feature>
<dbReference type="InterPro" id="IPR011930">
    <property type="entry name" value="FtsN"/>
</dbReference>
<comment type="caution">
    <text evidence="5">The sequence shown here is derived from an EMBL/GenBank/DDBJ whole genome shotgun (WGS) entry which is preliminary data.</text>
</comment>
<feature type="transmembrane region" description="Helical" evidence="3">
    <location>
        <begin position="21"/>
        <end position="42"/>
    </location>
</feature>
<feature type="region of interest" description="Disordered" evidence="2">
    <location>
        <begin position="189"/>
        <end position="211"/>
    </location>
</feature>
<evidence type="ECO:0000256" key="3">
    <source>
        <dbReference type="SAM" id="Phobius"/>
    </source>
</evidence>
<keyword evidence="5" id="KW-0131">Cell cycle</keyword>
<keyword evidence="3" id="KW-0472">Membrane</keyword>
<dbReference type="Pfam" id="PF05036">
    <property type="entry name" value="SPOR"/>
    <property type="match status" value="1"/>
</dbReference>
<dbReference type="PANTHER" id="PTHR38687:SF2">
    <property type="entry name" value="CELL DIVISION PROTEIN FTSN"/>
    <property type="match status" value="1"/>
</dbReference>
<evidence type="ECO:0000313" key="5">
    <source>
        <dbReference type="EMBL" id="TCP90160.1"/>
    </source>
</evidence>
<evidence type="ECO:0000259" key="4">
    <source>
        <dbReference type="PROSITE" id="PS51724"/>
    </source>
</evidence>
<name>A0A4R2SLW6_9PAST</name>
<sequence length="282" mass="30837">MAQRDYASRKNVKKKKSKSNVTVLLAIAAVVVIAFAGGLYLLKEKAPEPVKTTEEAPQVADKTQPKTVLPSRLEERWNYIKELETREIPIDDSQSSIDKNAQLSDEQKKILVQMEKDRQEAELAKQKQAEQAKLAEANANKEGSDNTTTSVNTAESKKVTVMEAAKSDVKRTETVKTAERVKETEKLKEAVKEKPKETKKAEPSKDTKTASTGKFGLQCGAFKNKTQADALQAKLTMAGFNARVNSSTDWNRVVIGPVGDRGVAVSAQSNAKSIANCVVIGM</sequence>
<organism evidence="5 6">
    <name type="scientific">Cricetibacter osteomyelitidis</name>
    <dbReference type="NCBI Taxonomy" id="1521931"/>
    <lineage>
        <taxon>Bacteria</taxon>
        <taxon>Pseudomonadati</taxon>
        <taxon>Pseudomonadota</taxon>
        <taxon>Gammaproteobacteria</taxon>
        <taxon>Pasteurellales</taxon>
        <taxon>Pasteurellaceae</taxon>
        <taxon>Cricetibacter</taxon>
    </lineage>
</organism>
<dbReference type="PANTHER" id="PTHR38687">
    <property type="entry name" value="CELL DIVISION PROTEIN DEDD-RELATED"/>
    <property type="match status" value="1"/>
</dbReference>
<keyword evidence="5" id="KW-0132">Cell division</keyword>
<keyword evidence="3" id="KW-0812">Transmembrane</keyword>
<dbReference type="RefSeq" id="WP_131979345.1">
    <property type="nucleotide sequence ID" value="NZ_SLYB01000039.1"/>
</dbReference>
<dbReference type="InterPro" id="IPR052521">
    <property type="entry name" value="Cell_div_SPOR-domain"/>
</dbReference>
<proteinExistence type="predicted"/>
<dbReference type="AlphaFoldDB" id="A0A4R2SLW6"/>
<feature type="compositionally biased region" description="Polar residues" evidence="2">
    <location>
        <begin position="145"/>
        <end position="154"/>
    </location>
</feature>
<dbReference type="OrthoDB" id="8558195at2"/>
<dbReference type="SUPFAM" id="SSF110997">
    <property type="entry name" value="Sporulation related repeat"/>
    <property type="match status" value="1"/>
</dbReference>
<evidence type="ECO:0000256" key="2">
    <source>
        <dbReference type="SAM" id="MobiDB-lite"/>
    </source>
</evidence>
<feature type="region of interest" description="Disordered" evidence="2">
    <location>
        <begin position="121"/>
        <end position="158"/>
    </location>
</feature>
<protein>
    <recommendedName>
        <fullName evidence="1">Cell division protein FtsN</fullName>
    </recommendedName>
</protein>
<keyword evidence="6" id="KW-1185">Reference proteome</keyword>
<feature type="domain" description="SPOR" evidence="4">
    <location>
        <begin position="209"/>
        <end position="282"/>
    </location>
</feature>
<reference evidence="5 6" key="1">
    <citation type="submission" date="2019-03" db="EMBL/GenBank/DDBJ databases">
        <title>Genomic Encyclopedia of Type Strains, Phase IV (KMG-IV): sequencing the most valuable type-strain genomes for metagenomic binning, comparative biology and taxonomic classification.</title>
        <authorList>
            <person name="Goeker M."/>
        </authorList>
    </citation>
    <scope>NUCLEOTIDE SEQUENCE [LARGE SCALE GENOMIC DNA]</scope>
    <source>
        <strain evidence="5 6">DSM 28404</strain>
    </source>
</reference>
<dbReference type="NCBIfam" id="TIGR02223">
    <property type="entry name" value="ftsN"/>
    <property type="match status" value="1"/>
</dbReference>
<dbReference type="GO" id="GO:0042834">
    <property type="term" value="F:peptidoglycan binding"/>
    <property type="evidence" value="ECO:0007669"/>
    <property type="project" value="InterPro"/>
</dbReference>
<dbReference type="PROSITE" id="PS51724">
    <property type="entry name" value="SPOR"/>
    <property type="match status" value="1"/>
</dbReference>
<dbReference type="InterPro" id="IPR007730">
    <property type="entry name" value="SPOR-like_dom"/>
</dbReference>
<feature type="compositionally biased region" description="Low complexity" evidence="2">
    <location>
        <begin position="131"/>
        <end position="141"/>
    </location>
</feature>
<dbReference type="InterPro" id="IPR036680">
    <property type="entry name" value="SPOR-like_sf"/>
</dbReference>
<feature type="compositionally biased region" description="Basic and acidic residues" evidence="2">
    <location>
        <begin position="121"/>
        <end position="130"/>
    </location>
</feature>
<evidence type="ECO:0000313" key="6">
    <source>
        <dbReference type="Proteomes" id="UP000295763"/>
    </source>
</evidence>
<accession>A0A4R2SLW6</accession>
<evidence type="ECO:0000256" key="1">
    <source>
        <dbReference type="NCBIfam" id="TIGR02223"/>
    </source>
</evidence>
<dbReference type="Gene3D" id="3.30.70.1070">
    <property type="entry name" value="Sporulation related repeat"/>
    <property type="match status" value="1"/>
</dbReference>
<dbReference type="EMBL" id="SLYB01000039">
    <property type="protein sequence ID" value="TCP90160.1"/>
    <property type="molecule type" value="Genomic_DNA"/>
</dbReference>
<gene>
    <name evidence="5" type="ORF">EDC44_13913</name>
</gene>
<keyword evidence="3" id="KW-1133">Transmembrane helix</keyword>
<dbReference type="GO" id="GO:0051301">
    <property type="term" value="P:cell division"/>
    <property type="evidence" value="ECO:0007669"/>
    <property type="project" value="UniProtKB-KW"/>
</dbReference>
<dbReference type="Proteomes" id="UP000295763">
    <property type="component" value="Unassembled WGS sequence"/>
</dbReference>